<accession>A0A9Q0K3V9</accession>
<keyword evidence="3" id="KW-0732">Signal</keyword>
<evidence type="ECO:0000256" key="1">
    <source>
        <dbReference type="ARBA" id="ARBA00004141"/>
    </source>
</evidence>
<feature type="transmembrane region" description="Helical" evidence="7">
    <location>
        <begin position="228"/>
        <end position="248"/>
    </location>
</feature>
<feature type="region of interest" description="Disordered" evidence="6">
    <location>
        <begin position="483"/>
        <end position="528"/>
    </location>
</feature>
<keyword evidence="4 7" id="KW-1133">Transmembrane helix</keyword>
<comment type="subcellular location">
    <subcellularLocation>
        <location evidence="1">Membrane</location>
        <topology evidence="1">Multi-pass membrane protein</topology>
    </subcellularLocation>
</comment>
<dbReference type="EMBL" id="JAMYWD010000008">
    <property type="protein sequence ID" value="KAJ4962869.1"/>
    <property type="molecule type" value="Genomic_DNA"/>
</dbReference>
<evidence type="ECO:0000256" key="2">
    <source>
        <dbReference type="ARBA" id="ARBA00022692"/>
    </source>
</evidence>
<comment type="caution">
    <text evidence="9">The sequence shown here is derived from an EMBL/GenBank/DDBJ whole genome shotgun (WGS) entry which is preliminary data.</text>
</comment>
<evidence type="ECO:0000259" key="8">
    <source>
        <dbReference type="Pfam" id="PF06814"/>
    </source>
</evidence>
<feature type="transmembrane region" description="Helical" evidence="7">
    <location>
        <begin position="362"/>
        <end position="382"/>
    </location>
</feature>
<reference evidence="9" key="1">
    <citation type="journal article" date="2023" name="Plant J.">
        <title>The genome of the king protea, Protea cynaroides.</title>
        <authorList>
            <person name="Chang J."/>
            <person name="Duong T.A."/>
            <person name="Schoeman C."/>
            <person name="Ma X."/>
            <person name="Roodt D."/>
            <person name="Barker N."/>
            <person name="Li Z."/>
            <person name="Van de Peer Y."/>
            <person name="Mizrachi E."/>
        </authorList>
    </citation>
    <scope>NUCLEOTIDE SEQUENCE</scope>
    <source>
        <tissue evidence="9">Young leaves</tissue>
    </source>
</reference>
<feature type="transmembrane region" description="Helical" evidence="7">
    <location>
        <begin position="286"/>
        <end position="303"/>
    </location>
</feature>
<gene>
    <name evidence="9" type="ORF">NE237_022808</name>
</gene>
<keyword evidence="5 7" id="KW-0472">Membrane</keyword>
<feature type="domain" description="GOST seven transmembrane" evidence="8">
    <location>
        <begin position="224"/>
        <end position="470"/>
    </location>
</feature>
<dbReference type="PANTHER" id="PTHR21229:SF1">
    <property type="entry name" value="GH17801P"/>
    <property type="match status" value="1"/>
</dbReference>
<protein>
    <recommendedName>
        <fullName evidence="8">GOST seven transmembrane domain-containing protein</fullName>
    </recommendedName>
</protein>
<dbReference type="Proteomes" id="UP001141806">
    <property type="component" value="Unassembled WGS sequence"/>
</dbReference>
<feature type="transmembrane region" description="Helical" evidence="7">
    <location>
        <begin position="260"/>
        <end position="280"/>
    </location>
</feature>
<dbReference type="Pfam" id="PF06814">
    <property type="entry name" value="GOST_TM"/>
    <property type="match status" value="1"/>
</dbReference>
<name>A0A9Q0K3V9_9MAGN</name>
<feature type="transmembrane region" description="Helical" evidence="7">
    <location>
        <begin position="324"/>
        <end position="342"/>
    </location>
</feature>
<dbReference type="OrthoDB" id="19932at2759"/>
<keyword evidence="10" id="KW-1185">Reference proteome</keyword>
<evidence type="ECO:0000313" key="9">
    <source>
        <dbReference type="EMBL" id="KAJ4962869.1"/>
    </source>
</evidence>
<feature type="transmembrane region" description="Helical" evidence="7">
    <location>
        <begin position="403"/>
        <end position="422"/>
    </location>
</feature>
<evidence type="ECO:0000256" key="3">
    <source>
        <dbReference type="ARBA" id="ARBA00022729"/>
    </source>
</evidence>
<dbReference type="AlphaFoldDB" id="A0A9Q0K3V9"/>
<dbReference type="PANTHER" id="PTHR21229">
    <property type="entry name" value="LUNG SEVEN TRANSMEMBRANE RECEPTOR"/>
    <property type="match status" value="1"/>
</dbReference>
<feature type="compositionally biased region" description="Acidic residues" evidence="6">
    <location>
        <begin position="511"/>
        <end position="528"/>
    </location>
</feature>
<evidence type="ECO:0000256" key="5">
    <source>
        <dbReference type="ARBA" id="ARBA00023136"/>
    </source>
</evidence>
<evidence type="ECO:0000313" key="10">
    <source>
        <dbReference type="Proteomes" id="UP001141806"/>
    </source>
</evidence>
<dbReference type="GO" id="GO:0005794">
    <property type="term" value="C:Golgi apparatus"/>
    <property type="evidence" value="ECO:0007669"/>
    <property type="project" value="TreeGrafter"/>
</dbReference>
<evidence type="ECO:0000256" key="4">
    <source>
        <dbReference type="ARBA" id="ARBA00022989"/>
    </source>
</evidence>
<dbReference type="GO" id="GO:0016020">
    <property type="term" value="C:membrane"/>
    <property type="evidence" value="ECO:0007669"/>
    <property type="project" value="UniProtKB-SubCell"/>
</dbReference>
<organism evidence="9 10">
    <name type="scientific">Protea cynaroides</name>
    <dbReference type="NCBI Taxonomy" id="273540"/>
    <lineage>
        <taxon>Eukaryota</taxon>
        <taxon>Viridiplantae</taxon>
        <taxon>Streptophyta</taxon>
        <taxon>Embryophyta</taxon>
        <taxon>Tracheophyta</taxon>
        <taxon>Spermatophyta</taxon>
        <taxon>Magnoliopsida</taxon>
        <taxon>Proteales</taxon>
        <taxon>Proteaceae</taxon>
        <taxon>Protea</taxon>
    </lineage>
</organism>
<evidence type="ECO:0000256" key="6">
    <source>
        <dbReference type="SAM" id="MobiDB-lite"/>
    </source>
</evidence>
<evidence type="ECO:0000256" key="7">
    <source>
        <dbReference type="SAM" id="Phobius"/>
    </source>
</evidence>
<dbReference type="InterPro" id="IPR053937">
    <property type="entry name" value="GOST_TM"/>
</dbReference>
<feature type="transmembrane region" description="Helical" evidence="7">
    <location>
        <begin position="442"/>
        <end position="464"/>
    </location>
</feature>
<proteinExistence type="predicted"/>
<dbReference type="InterPro" id="IPR009637">
    <property type="entry name" value="GPR107/GPR108-like"/>
</dbReference>
<keyword evidence="2 7" id="KW-0812">Transmembrane</keyword>
<sequence length="528" mass="59599">MYFARSALSILSVTAIIVLFFSIRTAKASIHFYDAEIFKEVGSAYLLSGGSEGITYSRAVPPVSAERYIRLRINDGLSYIRFENITFWRSKEATDKHSSMEHSTGLVQAIIFEAADRDNIGGSAYGGQRSICCTPDLAKLEGCKQGEVIRRPSAGNLDWPIVLNTQFNANYLSTKMDSKEIYITKSGMYNLFFISCDLNLKGLVMSGKTLWKNPDGYLPGRMAPLMKFYQFMSVAYLVLCVIWISQYVRFWKDVLLLQNYISIVVVLGLFEMTLWHFEYLNFNSTGIRPIGITTWVVTIGAVRKTISRLLILSVSMGYGVVRPTLGGLTSKVLILGVTYFLATELLDITEYVGTINDKSERARHLLVLPSAFLDAFLIVWIFTSLSKTLEQLQAKRSAAKLDIYRKFSNALAVTVIASVTWIGYEVYFKATDPFSERWQSAWIITAFWDFLAFALLCVICYLWGPSQSSQRYAYSEEVGEEFGDEEAQSLTRGTPEGDLSLVKIEKKEKNDEDDGSDAEDDMEENKRE</sequence>